<dbReference type="STRING" id="6186.A0A183KHB9"/>
<dbReference type="PANTHER" id="PTHR13950:SF9">
    <property type="entry name" value="RABCONNECTIN-3A"/>
    <property type="match status" value="1"/>
</dbReference>
<dbReference type="PROSITE" id="PS50082">
    <property type="entry name" value="WD_REPEATS_2"/>
    <property type="match status" value="1"/>
</dbReference>
<dbReference type="Gene3D" id="2.130.10.10">
    <property type="entry name" value="YVTN repeat-like/Quinoprotein amine dehydrogenase"/>
    <property type="match status" value="1"/>
</dbReference>
<dbReference type="Proteomes" id="UP000279833">
    <property type="component" value="Unassembled WGS sequence"/>
</dbReference>
<dbReference type="WBParaSite" id="SCUD_0001442201-mRNA-1">
    <property type="protein sequence ID" value="SCUD_0001442201-mRNA-1"/>
    <property type="gene ID" value="SCUD_0001442201"/>
</dbReference>
<protein>
    <submittedName>
        <fullName evidence="4">WD_REPEATS_REGION domain-containing protein</fullName>
    </submittedName>
</protein>
<organism evidence="4">
    <name type="scientific">Schistosoma curassoni</name>
    <dbReference type="NCBI Taxonomy" id="6186"/>
    <lineage>
        <taxon>Eukaryota</taxon>
        <taxon>Metazoa</taxon>
        <taxon>Spiralia</taxon>
        <taxon>Lophotrochozoa</taxon>
        <taxon>Platyhelminthes</taxon>
        <taxon>Trematoda</taxon>
        <taxon>Digenea</taxon>
        <taxon>Strigeidida</taxon>
        <taxon>Schistosomatoidea</taxon>
        <taxon>Schistosomatidae</taxon>
        <taxon>Schistosoma</taxon>
    </lineage>
</organism>
<dbReference type="Pfam" id="PF00400">
    <property type="entry name" value="WD40"/>
    <property type="match status" value="1"/>
</dbReference>
<keyword evidence="3" id="KW-1185">Reference proteome</keyword>
<evidence type="ECO:0000256" key="1">
    <source>
        <dbReference type="PROSITE-ProRule" id="PRU00221"/>
    </source>
</evidence>
<dbReference type="PROSITE" id="PS50294">
    <property type="entry name" value="WD_REPEATS_REGION"/>
    <property type="match status" value="1"/>
</dbReference>
<feature type="repeat" description="WD" evidence="1">
    <location>
        <begin position="214"/>
        <end position="255"/>
    </location>
</feature>
<evidence type="ECO:0000313" key="3">
    <source>
        <dbReference type="Proteomes" id="UP000279833"/>
    </source>
</evidence>
<dbReference type="InterPro" id="IPR036322">
    <property type="entry name" value="WD40_repeat_dom_sf"/>
</dbReference>
<gene>
    <name evidence="2" type="ORF">SCUD_LOCUS14419</name>
</gene>
<proteinExistence type="predicted"/>
<dbReference type="InterPro" id="IPR015943">
    <property type="entry name" value="WD40/YVTN_repeat-like_dom_sf"/>
</dbReference>
<reference evidence="4" key="1">
    <citation type="submission" date="2016-06" db="UniProtKB">
        <authorList>
            <consortium name="WormBaseParasite"/>
        </authorList>
    </citation>
    <scope>IDENTIFICATION</scope>
</reference>
<accession>A0A183KHB9</accession>
<dbReference type="GO" id="GO:0007035">
    <property type="term" value="P:vacuolar acidification"/>
    <property type="evidence" value="ECO:0007669"/>
    <property type="project" value="TreeGrafter"/>
</dbReference>
<dbReference type="GO" id="GO:0043291">
    <property type="term" value="C:RAVE complex"/>
    <property type="evidence" value="ECO:0007669"/>
    <property type="project" value="TreeGrafter"/>
</dbReference>
<dbReference type="InterPro" id="IPR001680">
    <property type="entry name" value="WD40_rpt"/>
</dbReference>
<dbReference type="PANTHER" id="PTHR13950">
    <property type="entry name" value="RABCONNECTIN-RELATED"/>
    <property type="match status" value="1"/>
</dbReference>
<keyword evidence="1" id="KW-0853">WD repeat</keyword>
<dbReference type="AlphaFoldDB" id="A0A183KHB9"/>
<reference evidence="2 3" key="2">
    <citation type="submission" date="2018-11" db="EMBL/GenBank/DDBJ databases">
        <authorList>
            <consortium name="Pathogen Informatics"/>
        </authorList>
    </citation>
    <scope>NUCLEOTIDE SEQUENCE [LARGE SCALE GENOMIC DNA]</scope>
    <source>
        <strain evidence="2">Dakar</strain>
        <strain evidence="3">Dakar, Senegal</strain>
    </source>
</reference>
<evidence type="ECO:0000313" key="4">
    <source>
        <dbReference type="WBParaSite" id="SCUD_0001442201-mRNA-1"/>
    </source>
</evidence>
<dbReference type="SMART" id="SM00320">
    <property type="entry name" value="WD40"/>
    <property type="match status" value="2"/>
</dbReference>
<dbReference type="InterPro" id="IPR052208">
    <property type="entry name" value="DmX-like/RAVE_component"/>
</dbReference>
<evidence type="ECO:0000313" key="2">
    <source>
        <dbReference type="EMBL" id="VDP56366.1"/>
    </source>
</evidence>
<sequence>MFEWSTPVPVVAGFTNTYSLTTAGMLGQFPAGSRGARVTALQFDDSGYRRCRCHAKGLADFCFLGCSSLIATVGNGGMTTTTPHIVSGIDVSGAGVGGIGSGLNYGGGNSDQDASHLTLWDTLLPANRCGVIRVLDPELDAPCTSIAYCGSLTNTNSWPSNTNIYSSNNIVNSLTMGANSKRLFTNNDRTVIVGTKNGDICTVDMRNPKVLHKFSAHDAPIRTLCIDSATDCLVTGGADGIVKIWRLSERELLTSFCGDLHPSRGAAAVAAAALFRGNQSAAIIAATNPGISDIRLLPTVTGAALIHVNDSNNINDSNSTKNNDCSTNLNNQMPITHSSHDQKCSMTAASTACRFLSCGADGGLRMRSLVVRPKPSIVC</sequence>
<dbReference type="EMBL" id="UZAK01036700">
    <property type="protein sequence ID" value="VDP56366.1"/>
    <property type="molecule type" value="Genomic_DNA"/>
</dbReference>
<dbReference type="SUPFAM" id="SSF50978">
    <property type="entry name" value="WD40 repeat-like"/>
    <property type="match status" value="1"/>
</dbReference>
<name>A0A183KHB9_9TREM</name>